<name>A0AAJ8BS08_ASPNG</name>
<evidence type="ECO:0000256" key="1">
    <source>
        <dbReference type="SAM" id="SignalP"/>
    </source>
</evidence>
<organism evidence="2">
    <name type="scientific">Aspergillus niger</name>
    <dbReference type="NCBI Taxonomy" id="5061"/>
    <lineage>
        <taxon>Eukaryota</taxon>
        <taxon>Fungi</taxon>
        <taxon>Dikarya</taxon>
        <taxon>Ascomycota</taxon>
        <taxon>Pezizomycotina</taxon>
        <taxon>Eurotiomycetes</taxon>
        <taxon>Eurotiomycetidae</taxon>
        <taxon>Eurotiales</taxon>
        <taxon>Aspergillaceae</taxon>
        <taxon>Aspergillus</taxon>
        <taxon>Aspergillus subgen. Circumdati</taxon>
    </lineage>
</organism>
<dbReference type="GeneID" id="84592887"/>
<dbReference type="VEuPathDB" id="FungiDB:An13g03670"/>
<reference evidence="2" key="1">
    <citation type="submission" date="2025-02" db="EMBL/GenBank/DDBJ databases">
        <authorList>
            <consortium name="NCBI Genome Project"/>
        </authorList>
    </citation>
    <scope>NUCLEOTIDE SEQUENCE</scope>
</reference>
<dbReference type="RefSeq" id="XP_059602189.1">
    <property type="nucleotide sequence ID" value="XM_059743971.1"/>
</dbReference>
<keyword evidence="1" id="KW-0732">Signal</keyword>
<protein>
    <submittedName>
        <fullName evidence="2">Uncharacterized protein</fullName>
    </submittedName>
</protein>
<dbReference type="KEGG" id="ang:An13g03670"/>
<feature type="non-terminal residue" evidence="2">
    <location>
        <position position="39"/>
    </location>
</feature>
<evidence type="ECO:0000313" key="2">
    <source>
        <dbReference type="RefSeq" id="XP_059602189.1"/>
    </source>
</evidence>
<gene>
    <name evidence="2" type="ORF">An13g03670</name>
</gene>
<sequence>MRLLSLATALSSLIATVSASIPSTYTLVADGGWTLVTEE</sequence>
<proteinExistence type="predicted"/>
<feature type="signal peptide" evidence="1">
    <location>
        <begin position="1"/>
        <end position="19"/>
    </location>
</feature>
<dbReference type="AlphaFoldDB" id="A0AAJ8BS08"/>
<feature type="chain" id="PRO_5044778315" evidence="1">
    <location>
        <begin position="20"/>
        <end position="39"/>
    </location>
</feature>
<reference evidence="2" key="2">
    <citation type="submission" date="2025-08" db="UniProtKB">
        <authorList>
            <consortium name="RefSeq"/>
        </authorList>
    </citation>
    <scope>IDENTIFICATION</scope>
</reference>
<accession>A0AAJ8BS08</accession>